<keyword evidence="8 10" id="KW-0406">Ion transport</keyword>
<feature type="transmembrane region" description="Helical" evidence="12">
    <location>
        <begin position="249"/>
        <end position="269"/>
    </location>
</feature>
<dbReference type="GO" id="GO:0015379">
    <property type="term" value="F:potassium:chloride symporter activity"/>
    <property type="evidence" value="ECO:0007669"/>
    <property type="project" value="InterPro"/>
</dbReference>
<dbReference type="GO" id="GO:0005886">
    <property type="term" value="C:plasma membrane"/>
    <property type="evidence" value="ECO:0007669"/>
    <property type="project" value="UniProtKB-SubCell"/>
</dbReference>
<comment type="subcellular location">
    <subcellularLocation>
        <location evidence="10">Cell inner membrane</location>
        <topology evidence="10">Multi-pass membrane protein</topology>
    </subcellularLocation>
    <subcellularLocation>
        <location evidence="1">Cell membrane</location>
        <topology evidence="1">Multi-pass membrane protein</topology>
    </subcellularLocation>
</comment>
<gene>
    <name evidence="13" type="ORF">GR183_02740</name>
</gene>
<dbReference type="PIRSF" id="PIRSF006247">
    <property type="entry name" value="TrkH"/>
    <property type="match status" value="1"/>
</dbReference>
<keyword evidence="14" id="KW-1185">Reference proteome</keyword>
<dbReference type="PANTHER" id="PTHR32024">
    <property type="entry name" value="TRK SYSTEM POTASSIUM UPTAKE PROTEIN TRKG-RELATED"/>
    <property type="match status" value="1"/>
</dbReference>
<keyword evidence="5 12" id="KW-0812">Transmembrane</keyword>
<dbReference type="InterPro" id="IPR004772">
    <property type="entry name" value="TrkH"/>
</dbReference>
<comment type="similarity">
    <text evidence="10">Belongs to the TrkH potassium transport family.</text>
</comment>
<dbReference type="EMBL" id="WUMV01000001">
    <property type="protein sequence ID" value="MXN63809.1"/>
    <property type="molecule type" value="Genomic_DNA"/>
</dbReference>
<keyword evidence="10" id="KW-0997">Cell inner membrane</keyword>
<feature type="transmembrane region" description="Helical" evidence="12">
    <location>
        <begin position="16"/>
        <end position="38"/>
    </location>
</feature>
<accession>A0A7X3S6A7</accession>
<feature type="transmembrane region" description="Helical" evidence="12">
    <location>
        <begin position="300"/>
        <end position="322"/>
    </location>
</feature>
<dbReference type="Proteomes" id="UP000433101">
    <property type="component" value="Unassembled WGS sequence"/>
</dbReference>
<feature type="binding site" evidence="11">
    <location>
        <position position="410"/>
    </location>
    <ligand>
        <name>K(+)</name>
        <dbReference type="ChEBI" id="CHEBI:29103"/>
    </ligand>
</feature>
<feature type="transmembrane region" description="Helical" evidence="12">
    <location>
        <begin position="111"/>
        <end position="131"/>
    </location>
</feature>
<feature type="transmembrane region" description="Helical" evidence="12">
    <location>
        <begin position="50"/>
        <end position="74"/>
    </location>
</feature>
<keyword evidence="7 12" id="KW-1133">Transmembrane helix</keyword>
<organism evidence="13 14">
    <name type="scientific">Stappia sediminis</name>
    <dbReference type="NCBI Taxonomy" id="2692190"/>
    <lineage>
        <taxon>Bacteria</taxon>
        <taxon>Pseudomonadati</taxon>
        <taxon>Pseudomonadota</taxon>
        <taxon>Alphaproteobacteria</taxon>
        <taxon>Hyphomicrobiales</taxon>
        <taxon>Stappiaceae</taxon>
        <taxon>Stappia</taxon>
    </lineage>
</organism>
<name>A0A7X3S6A7_9HYPH</name>
<dbReference type="AlphaFoldDB" id="A0A7X3S6A7"/>
<evidence type="ECO:0000256" key="2">
    <source>
        <dbReference type="ARBA" id="ARBA00022448"/>
    </source>
</evidence>
<dbReference type="Pfam" id="PF02386">
    <property type="entry name" value="TrkH"/>
    <property type="match status" value="1"/>
</dbReference>
<evidence type="ECO:0000313" key="13">
    <source>
        <dbReference type="EMBL" id="MXN63809.1"/>
    </source>
</evidence>
<keyword evidence="4 10" id="KW-0633">Potassium transport</keyword>
<evidence type="ECO:0000256" key="6">
    <source>
        <dbReference type="ARBA" id="ARBA00022958"/>
    </source>
</evidence>
<evidence type="ECO:0000256" key="8">
    <source>
        <dbReference type="ARBA" id="ARBA00023065"/>
    </source>
</evidence>
<evidence type="ECO:0000256" key="5">
    <source>
        <dbReference type="ARBA" id="ARBA00022692"/>
    </source>
</evidence>
<keyword evidence="11" id="KW-0479">Metal-binding</keyword>
<keyword evidence="9 10" id="KW-0472">Membrane</keyword>
<evidence type="ECO:0000256" key="11">
    <source>
        <dbReference type="PIRSR" id="PIRSR006247-1"/>
    </source>
</evidence>
<evidence type="ECO:0000256" key="12">
    <source>
        <dbReference type="SAM" id="Phobius"/>
    </source>
</evidence>
<dbReference type="GO" id="GO:0046872">
    <property type="term" value="F:metal ion binding"/>
    <property type="evidence" value="ECO:0007669"/>
    <property type="project" value="UniProtKB-KW"/>
</dbReference>
<reference evidence="13 14" key="1">
    <citation type="submission" date="2019-12" db="EMBL/GenBank/DDBJ databases">
        <authorList>
            <person name="Li M."/>
        </authorList>
    </citation>
    <scope>NUCLEOTIDE SEQUENCE [LARGE SCALE GENOMIC DNA]</scope>
    <source>
        <strain evidence="13 14">GBMRC 2046</strain>
    </source>
</reference>
<feature type="transmembrane region" description="Helical" evidence="12">
    <location>
        <begin position="433"/>
        <end position="453"/>
    </location>
</feature>
<evidence type="ECO:0000256" key="4">
    <source>
        <dbReference type="ARBA" id="ARBA00022538"/>
    </source>
</evidence>
<evidence type="ECO:0000256" key="1">
    <source>
        <dbReference type="ARBA" id="ARBA00004651"/>
    </source>
</evidence>
<feature type="transmembrane region" description="Helical" evidence="12">
    <location>
        <begin position="157"/>
        <end position="178"/>
    </location>
</feature>
<feature type="transmembrane region" description="Helical" evidence="12">
    <location>
        <begin position="367"/>
        <end position="392"/>
    </location>
</feature>
<feature type="transmembrane region" description="Helical" evidence="12">
    <location>
        <begin position="213"/>
        <end position="237"/>
    </location>
</feature>
<feature type="binding site" evidence="11">
    <location>
        <position position="293"/>
    </location>
    <ligand>
        <name>K(+)</name>
        <dbReference type="ChEBI" id="CHEBI:29103"/>
    </ligand>
</feature>
<keyword evidence="3 10" id="KW-1003">Cell membrane</keyword>
<dbReference type="InterPro" id="IPR003445">
    <property type="entry name" value="Cat_transpt"/>
</dbReference>
<feature type="binding site" evidence="11">
    <location>
        <position position="409"/>
    </location>
    <ligand>
        <name>K(+)</name>
        <dbReference type="ChEBI" id="CHEBI:29103"/>
    </ligand>
</feature>
<comment type="caution">
    <text evidence="13">The sequence shown here is derived from an EMBL/GenBank/DDBJ whole genome shotgun (WGS) entry which is preliminary data.</text>
</comment>
<evidence type="ECO:0000256" key="3">
    <source>
        <dbReference type="ARBA" id="ARBA00022475"/>
    </source>
</evidence>
<sequence length="460" mass="49191">MLLPVAVDVAARNPDWQAFVISALITSLCGLLLAVSCSGHLTEGLTIRQAFLLTGLAWLVLPAFGALPFLWLGISYTDAIFEAVSGFTTTGSTILTGLDGLPPGLLLWRSVLQWMGGVGIIVMALVLLPYLQVGGMQLFKTESSDQSEKVVARSADLVRLIALVYVGLTALCAVLYWITGMDTFDAVNHAMTTLSTGGYSTHDASFGYFTNPLTGWICIVFMLAGAFPFSILIQAIRGRPLLIWRDAQVRALVGMLAIISFAAAIYLGLTQRIGLHEALLRTAFNFTSIVTTTGFAFGDYAAWGAPIVGIALVLTFSGGCTGSTSGGIKMFRFIIFFGTLRNHLRMMVRAHRVVSTRYMGTQVTPDIAFSVLAFLVAYLGSVGIITLLLTFFGLDLLTAITGAATALGNVGPGLGDVIGPAGNFSSLPDDAKWVLSFAMLLGRLELFTVIVLLDPEFWSR</sequence>
<keyword evidence="2 10" id="KW-0813">Transport</keyword>
<evidence type="ECO:0000256" key="9">
    <source>
        <dbReference type="ARBA" id="ARBA00023136"/>
    </source>
</evidence>
<feature type="binding site" evidence="11">
    <location>
        <position position="197"/>
    </location>
    <ligand>
        <name>K(+)</name>
        <dbReference type="ChEBI" id="CHEBI:29103"/>
    </ligand>
</feature>
<protein>
    <recommendedName>
        <fullName evidence="10">Trk system potassium uptake protein</fullName>
    </recommendedName>
</protein>
<proteinExistence type="inferred from homology"/>
<evidence type="ECO:0000256" key="7">
    <source>
        <dbReference type="ARBA" id="ARBA00022989"/>
    </source>
</evidence>
<comment type="function">
    <text evidence="10">Low-affinity potassium transport system. Interacts with Trk system potassium uptake protein TrkA.</text>
</comment>
<evidence type="ECO:0000313" key="14">
    <source>
        <dbReference type="Proteomes" id="UP000433101"/>
    </source>
</evidence>
<feature type="binding site" evidence="11">
    <location>
        <position position="90"/>
    </location>
    <ligand>
        <name>K(+)</name>
        <dbReference type="ChEBI" id="CHEBI:29103"/>
    </ligand>
</feature>
<feature type="binding site" evidence="11">
    <location>
        <position position="292"/>
    </location>
    <ligand>
        <name>K(+)</name>
        <dbReference type="ChEBI" id="CHEBI:29103"/>
    </ligand>
</feature>
<feature type="binding site" evidence="11">
    <location>
        <position position="89"/>
    </location>
    <ligand>
        <name>K(+)</name>
        <dbReference type="ChEBI" id="CHEBI:29103"/>
    </ligand>
</feature>
<evidence type="ECO:0000256" key="10">
    <source>
        <dbReference type="PIRNR" id="PIRNR006247"/>
    </source>
</evidence>
<dbReference type="PANTHER" id="PTHR32024:SF3">
    <property type="entry name" value="TRK SYSTEM POTASSIUM UPTAKE PROTEIN"/>
    <property type="match status" value="1"/>
</dbReference>
<keyword evidence="6 10" id="KW-0630">Potassium</keyword>